<feature type="compositionally biased region" description="Polar residues" evidence="1">
    <location>
        <begin position="64"/>
        <end position="91"/>
    </location>
</feature>
<dbReference type="GO" id="GO:0004364">
    <property type="term" value="F:glutathione transferase activity"/>
    <property type="evidence" value="ECO:0007669"/>
    <property type="project" value="UniProtKB-EC"/>
</dbReference>
<reference evidence="2 3" key="1">
    <citation type="journal article" date="2023" name="Plants (Basel)">
        <title>Bridging the Gap: Combining Genomics and Transcriptomics Approaches to Understand Stylosanthes scabra, an Orphan Legume from the Brazilian Caatinga.</title>
        <authorList>
            <person name="Ferreira-Neto J.R.C."/>
            <person name="da Silva M.D."/>
            <person name="Binneck E."/>
            <person name="de Melo N.F."/>
            <person name="da Silva R.H."/>
            <person name="de Melo A.L.T.M."/>
            <person name="Pandolfi V."/>
            <person name="Bustamante F.O."/>
            <person name="Brasileiro-Vidal A.C."/>
            <person name="Benko-Iseppon A.M."/>
        </authorList>
    </citation>
    <scope>NUCLEOTIDE SEQUENCE [LARGE SCALE GENOMIC DNA]</scope>
    <source>
        <tissue evidence="2">Leaves</tissue>
    </source>
</reference>
<dbReference type="Proteomes" id="UP001341840">
    <property type="component" value="Unassembled WGS sequence"/>
</dbReference>
<feature type="compositionally biased region" description="Basic residues" evidence="1">
    <location>
        <begin position="108"/>
        <end position="118"/>
    </location>
</feature>
<feature type="region of interest" description="Disordered" evidence="1">
    <location>
        <begin position="64"/>
        <end position="138"/>
    </location>
</feature>
<evidence type="ECO:0000313" key="2">
    <source>
        <dbReference type="EMBL" id="MED6139331.1"/>
    </source>
</evidence>
<sequence length="138" mass="15320">MVQDQQGIAQFTGCYDQATRNIRSGSNANDIKELAYNIYSSNYGQKFTFERHLDVLCLEQKWRNQVSTQSGGSKRTKVSATGACSLSSNPETPIAEDAGVYSSVHPQGSKKSKRRGKWKAQMNEDHGKKKSSIVKQLS</sequence>
<proteinExistence type="predicted"/>
<dbReference type="EC" id="2.5.1.18" evidence="2"/>
<evidence type="ECO:0000313" key="3">
    <source>
        <dbReference type="Proteomes" id="UP001341840"/>
    </source>
</evidence>
<evidence type="ECO:0000256" key="1">
    <source>
        <dbReference type="SAM" id="MobiDB-lite"/>
    </source>
</evidence>
<dbReference type="PANTHER" id="PTHR45023:SF4">
    <property type="entry name" value="GLYCINE-RICH PROTEIN-RELATED"/>
    <property type="match status" value="1"/>
</dbReference>
<dbReference type="EMBL" id="JASCZI010061703">
    <property type="protein sequence ID" value="MED6139331.1"/>
    <property type="molecule type" value="Genomic_DNA"/>
</dbReference>
<dbReference type="PANTHER" id="PTHR45023">
    <property type="match status" value="1"/>
</dbReference>
<organism evidence="2 3">
    <name type="scientific">Stylosanthes scabra</name>
    <dbReference type="NCBI Taxonomy" id="79078"/>
    <lineage>
        <taxon>Eukaryota</taxon>
        <taxon>Viridiplantae</taxon>
        <taxon>Streptophyta</taxon>
        <taxon>Embryophyta</taxon>
        <taxon>Tracheophyta</taxon>
        <taxon>Spermatophyta</taxon>
        <taxon>Magnoliopsida</taxon>
        <taxon>eudicotyledons</taxon>
        <taxon>Gunneridae</taxon>
        <taxon>Pentapetalae</taxon>
        <taxon>rosids</taxon>
        <taxon>fabids</taxon>
        <taxon>Fabales</taxon>
        <taxon>Fabaceae</taxon>
        <taxon>Papilionoideae</taxon>
        <taxon>50 kb inversion clade</taxon>
        <taxon>dalbergioids sensu lato</taxon>
        <taxon>Dalbergieae</taxon>
        <taxon>Pterocarpus clade</taxon>
        <taxon>Stylosanthes</taxon>
    </lineage>
</organism>
<gene>
    <name evidence="2" type="primary">GSTT1_6</name>
    <name evidence="2" type="ORF">PIB30_082828</name>
</gene>
<protein>
    <submittedName>
        <fullName evidence="2">Glutathione S-transferase theta-1</fullName>
        <ecNumber evidence="2">2.5.1.18</ecNumber>
    </submittedName>
</protein>
<keyword evidence="2" id="KW-0808">Transferase</keyword>
<name>A0ABU6STH7_9FABA</name>
<accession>A0ABU6STH7</accession>
<comment type="caution">
    <text evidence="2">The sequence shown here is derived from an EMBL/GenBank/DDBJ whole genome shotgun (WGS) entry which is preliminary data.</text>
</comment>
<keyword evidence="3" id="KW-1185">Reference proteome</keyword>